<organism evidence="12">
    <name type="scientific">uncultured euryarchaeote Rifle_16ft_4_minimus_23719</name>
    <dbReference type="NCBI Taxonomy" id="1665190"/>
    <lineage>
        <taxon>Archaea</taxon>
        <taxon>Methanobacteriati</taxon>
        <taxon>Methanobacteriota</taxon>
        <taxon>environmental samples</taxon>
    </lineage>
</organism>
<evidence type="ECO:0000256" key="6">
    <source>
        <dbReference type="ARBA" id="ARBA00045299"/>
    </source>
</evidence>
<evidence type="ECO:0000256" key="7">
    <source>
        <dbReference type="ARBA" id="ARBA00046333"/>
    </source>
</evidence>
<feature type="domain" description="Phosphomevalonate dehydratase large subunit-like" evidence="11">
    <location>
        <begin position="1"/>
        <end position="382"/>
    </location>
</feature>
<dbReference type="CDD" id="cd01355">
    <property type="entry name" value="AcnX"/>
    <property type="match status" value="1"/>
</dbReference>
<keyword evidence="2" id="KW-0408">Iron</keyword>
<dbReference type="Pfam" id="PF04412">
    <property type="entry name" value="AcnX"/>
    <property type="match status" value="1"/>
</dbReference>
<comment type="similarity">
    <text evidence="7">Belongs to the AcnX type II large subunit family.</text>
</comment>
<dbReference type="EC" id="4.2.1.182" evidence="9"/>
<evidence type="ECO:0000256" key="5">
    <source>
        <dbReference type="ARBA" id="ARBA00045120"/>
    </source>
</evidence>
<evidence type="ECO:0000256" key="3">
    <source>
        <dbReference type="ARBA" id="ARBA00023229"/>
    </source>
</evidence>
<sequence length="387" mass="41455">MNLTKDQGRLLEEGTPAQRKAMEILLALGEIGGAESLVPITSAHVSGASYKLIGDAGLEFIEDFAAGTRVAVPTTVNPLGTDLAQWRELGIPEAFAEKQARIARAYEAMGTRTIFSCTPYEQGVRPGLGEHVAWAESNATCFANSVLGARTNREGGPSALAAAIVGATPDFGLHRDEGRQPTILVDVDADPSGIGFDLLGLFLGERAGDGLPYVRGFRASEADLKWFGAALASAGSCGMFHLEGVTPEWRRARTKRLPTVRVTADDLEATRKEYTDGQDADLIALGSPQLSSDELRAIAGLLDRAHPRIPVWVFTSRAVREANPDAVAAVERAGGRVLADTCLEVTLLEHRFTTVATPSGKGAYYLPSLCRQKVILDDIRVILERYA</sequence>
<dbReference type="AlphaFoldDB" id="A0A0H4T239"/>
<evidence type="ECO:0000256" key="1">
    <source>
        <dbReference type="ARBA" id="ARBA00005092"/>
    </source>
</evidence>
<dbReference type="GO" id="GO:0016829">
    <property type="term" value="F:lyase activity"/>
    <property type="evidence" value="ECO:0007669"/>
    <property type="project" value="UniProtKB-KW"/>
</dbReference>
<dbReference type="EMBL" id="KT006976">
    <property type="protein sequence ID" value="AKQ01718.1"/>
    <property type="molecule type" value="Genomic_DNA"/>
</dbReference>
<dbReference type="InterPro" id="IPR007506">
    <property type="entry name" value="PMDh-L-like_dom"/>
</dbReference>
<keyword evidence="4" id="KW-0456">Lyase</keyword>
<evidence type="ECO:0000313" key="12">
    <source>
        <dbReference type="EMBL" id="AKQ01718.1"/>
    </source>
</evidence>
<evidence type="ECO:0000256" key="10">
    <source>
        <dbReference type="ARBA" id="ARBA00047196"/>
    </source>
</evidence>
<reference evidence="12" key="1">
    <citation type="journal article" date="2015" name="ISME J.">
        <title>Aquifer environment selects for microbial species cohorts in sediment and groundwater.</title>
        <authorList>
            <person name="Hug L.A."/>
            <person name="Thomas B.C."/>
            <person name="Brown C.T."/>
            <person name="Frischkorn K.R."/>
            <person name="Williams K.H."/>
            <person name="Tringe S.G."/>
            <person name="Banfield J.F."/>
        </authorList>
    </citation>
    <scope>NUCLEOTIDE SEQUENCE</scope>
</reference>
<dbReference type="PANTHER" id="PTHR36577:SF3">
    <property type="entry name" value="DUF521 DOMAIN PROTEIN (AFU_ORTHOLOGUE AFUA_6G00490)"/>
    <property type="match status" value="1"/>
</dbReference>
<evidence type="ECO:0000259" key="11">
    <source>
        <dbReference type="Pfam" id="PF04412"/>
    </source>
</evidence>
<keyword evidence="3" id="KW-0414">Isoprene biosynthesis</keyword>
<evidence type="ECO:0000256" key="9">
    <source>
        <dbReference type="ARBA" id="ARBA00047176"/>
    </source>
</evidence>
<comment type="pathway">
    <text evidence="1">Isoprenoid biosynthesis; isopentenyl diphosphate biosynthesis via mevalonate pathway.</text>
</comment>
<evidence type="ECO:0000256" key="4">
    <source>
        <dbReference type="ARBA" id="ARBA00023239"/>
    </source>
</evidence>
<proteinExistence type="inferred from homology"/>
<protein>
    <recommendedName>
        <fullName evidence="10">Phosphomevalonate dehydratase large subunit</fullName>
        <ecNumber evidence="9">4.2.1.182</ecNumber>
    </recommendedName>
</protein>
<evidence type="ECO:0000256" key="8">
    <source>
        <dbReference type="ARBA" id="ARBA00046520"/>
    </source>
</evidence>
<comment type="subunit">
    <text evidence="8">Heterodimer composed of a large subunit (PMDh-L) and a small subunit (PMDh-S).</text>
</comment>
<accession>A0A0H4T239</accession>
<comment type="function">
    <text evidence="6">Component of a hydro-lyase that catalyzes the dehydration of mevalonate 5-phosphate (MVA5P) to form trans-anhydromevalonate 5-phosphate (tAHMP). Involved in the archaeal mevalonate (MVA) pathway, which provides fundamental precursors for isoprenoid biosynthesis, such as isopentenyl diphosphate (IPP) and dimethylallyl diphosphate (DMAPP).</text>
</comment>
<evidence type="ECO:0000256" key="2">
    <source>
        <dbReference type="ARBA" id="ARBA00023004"/>
    </source>
</evidence>
<dbReference type="GO" id="GO:0008299">
    <property type="term" value="P:isoprenoid biosynthetic process"/>
    <property type="evidence" value="ECO:0007669"/>
    <property type="project" value="UniProtKB-KW"/>
</dbReference>
<dbReference type="PANTHER" id="PTHR36577">
    <property type="entry name" value="DUF521 DOMAIN PROTEIN (AFU_ORTHOLOGUE AFUA_6G00490)"/>
    <property type="match status" value="1"/>
</dbReference>
<comment type="catalytic activity">
    <reaction evidence="5">
        <text>(R)-5-phosphomevalonate = (2E)-3-methyl-5-phosphooxypent-2-enoate + H2O</text>
        <dbReference type="Rhea" id="RHEA:78975"/>
        <dbReference type="ChEBI" id="CHEBI:15377"/>
        <dbReference type="ChEBI" id="CHEBI:58146"/>
        <dbReference type="ChEBI" id="CHEBI:229665"/>
        <dbReference type="EC" id="4.2.1.182"/>
    </reaction>
    <physiologicalReaction direction="left-to-right" evidence="5">
        <dbReference type="Rhea" id="RHEA:78976"/>
    </physiologicalReaction>
</comment>
<name>A0A0H4T239_9EURY</name>